<gene>
    <name evidence="1" type="ORF">NK118_06950</name>
</gene>
<dbReference type="EMBL" id="JAMZFV010000008">
    <property type="protein sequence ID" value="MCP1109985.1"/>
    <property type="molecule type" value="Genomic_DNA"/>
</dbReference>
<proteinExistence type="predicted"/>
<dbReference type="Gene3D" id="2.60.120.10">
    <property type="entry name" value="Jelly Rolls"/>
    <property type="match status" value="1"/>
</dbReference>
<comment type="caution">
    <text evidence="1">The sequence shown here is derived from an EMBL/GenBank/DDBJ whole genome shotgun (WGS) entry which is preliminary data.</text>
</comment>
<dbReference type="RefSeq" id="WP_262068866.1">
    <property type="nucleotide sequence ID" value="NZ_JAMXOC010000008.1"/>
</dbReference>
<dbReference type="InterPro" id="IPR011051">
    <property type="entry name" value="RmlC_Cupin_sf"/>
</dbReference>
<evidence type="ECO:0000313" key="1">
    <source>
        <dbReference type="EMBL" id="MCP1109985.1"/>
    </source>
</evidence>
<evidence type="ECO:0000313" key="2">
    <source>
        <dbReference type="Proteomes" id="UP001523565"/>
    </source>
</evidence>
<keyword evidence="2" id="KW-1185">Reference proteome</keyword>
<protein>
    <submittedName>
        <fullName evidence="1">Cupin domain-containing protein</fullName>
    </submittedName>
</protein>
<reference evidence="1 2" key="1">
    <citation type="journal article" date="2022" name="Genome Biol. Evol.">
        <title>Host diet, physiology and behaviors set the stage for Lachnospiraceae cladogenesis.</title>
        <authorList>
            <person name="Vera-Ponce De Leon A."/>
            <person name="Schneider M."/>
            <person name="Jahnes B.C."/>
            <person name="Sadowski V."/>
            <person name="Camuy-Velez L.A."/>
            <person name="Duan J."/>
            <person name="Sabree Z.L."/>
        </authorList>
    </citation>
    <scope>NUCLEOTIDE SEQUENCE [LARGE SCALE GENOMIC DNA]</scope>
    <source>
        <strain evidence="1 2">PAL227</strain>
    </source>
</reference>
<name>A0ABT1EH01_9FIRM</name>
<organism evidence="1 2">
    <name type="scientific">Ohessyouella blattaphilus</name>
    <dbReference type="NCBI Taxonomy" id="2949333"/>
    <lineage>
        <taxon>Bacteria</taxon>
        <taxon>Bacillati</taxon>
        <taxon>Bacillota</taxon>
        <taxon>Clostridia</taxon>
        <taxon>Lachnospirales</taxon>
        <taxon>Lachnospiraceae</taxon>
        <taxon>Ohessyouella</taxon>
    </lineage>
</organism>
<accession>A0ABT1EH01</accession>
<sequence length="109" mass="12877">MLETIYEFKKTEKKLIEKIVDDDVAMINHIILNQDEGLPEHRSNSNIYILVVRGKLSIKLEEEQKRLYEEGHILNIPYDIKMHITNEQPEQVDFFVIKAPGPRVYKDLI</sequence>
<dbReference type="Proteomes" id="UP001523565">
    <property type="component" value="Unassembled WGS sequence"/>
</dbReference>
<dbReference type="CDD" id="cd20290">
    <property type="entry name" value="cupin_Mj0764-like"/>
    <property type="match status" value="1"/>
</dbReference>
<dbReference type="InterPro" id="IPR014710">
    <property type="entry name" value="RmlC-like_jellyroll"/>
</dbReference>
<dbReference type="SUPFAM" id="SSF51182">
    <property type="entry name" value="RmlC-like cupins"/>
    <property type="match status" value="1"/>
</dbReference>